<evidence type="ECO:0000313" key="2">
    <source>
        <dbReference type="Proteomes" id="UP000654471"/>
    </source>
</evidence>
<organism evidence="1 2">
    <name type="scientific">Streptomyces albospinus</name>
    <dbReference type="NCBI Taxonomy" id="285515"/>
    <lineage>
        <taxon>Bacteria</taxon>
        <taxon>Bacillati</taxon>
        <taxon>Actinomycetota</taxon>
        <taxon>Actinomycetes</taxon>
        <taxon>Kitasatosporales</taxon>
        <taxon>Streptomycetaceae</taxon>
        <taxon>Streptomyces</taxon>
    </lineage>
</organism>
<dbReference type="Proteomes" id="UP000654471">
    <property type="component" value="Unassembled WGS sequence"/>
</dbReference>
<keyword evidence="2" id="KW-1185">Reference proteome</keyword>
<comment type="caution">
    <text evidence="1">The sequence shown here is derived from an EMBL/GenBank/DDBJ whole genome shotgun (WGS) entry which is preliminary data.</text>
</comment>
<proteinExistence type="predicted"/>
<evidence type="ECO:0000313" key="1">
    <source>
        <dbReference type="EMBL" id="GGU94326.1"/>
    </source>
</evidence>
<name>A0ABQ2VKY9_9ACTN</name>
<reference evidence="2" key="1">
    <citation type="journal article" date="2019" name="Int. J. Syst. Evol. Microbiol.">
        <title>The Global Catalogue of Microorganisms (GCM) 10K type strain sequencing project: providing services to taxonomists for standard genome sequencing and annotation.</title>
        <authorList>
            <consortium name="The Broad Institute Genomics Platform"/>
            <consortium name="The Broad Institute Genome Sequencing Center for Infectious Disease"/>
            <person name="Wu L."/>
            <person name="Ma J."/>
        </authorList>
    </citation>
    <scope>NUCLEOTIDE SEQUENCE [LARGE SCALE GENOMIC DNA]</scope>
    <source>
        <strain evidence="2">JCM 3399</strain>
    </source>
</reference>
<accession>A0ABQ2VKY9</accession>
<sequence length="92" mass="9489">MTESGCEAITEPCRPMPSCAGPARRVAPGHASAPWAFGGTGDWGLGTRHSGLGTGRQRRVAVGRSDVAGYQAVKGDELPAQTRAAFLAALRP</sequence>
<gene>
    <name evidence="1" type="ORF">GCM10010211_71790</name>
</gene>
<protein>
    <submittedName>
        <fullName evidence="1">Uncharacterized protein</fullName>
    </submittedName>
</protein>
<dbReference type="EMBL" id="BMRP01000045">
    <property type="protein sequence ID" value="GGU94326.1"/>
    <property type="molecule type" value="Genomic_DNA"/>
</dbReference>